<dbReference type="AlphaFoldDB" id="D0BKT7"/>
<gene>
    <name evidence="4" type="ORF">HMPREF0446_00572</name>
</gene>
<comment type="caution">
    <text evidence="4">The sequence shown here is derived from an EMBL/GenBank/DDBJ whole genome shotgun (WGS) entry which is preliminary data.</text>
</comment>
<dbReference type="SUPFAM" id="SSF53448">
    <property type="entry name" value="Nucleotide-diphospho-sugar transferases"/>
    <property type="match status" value="1"/>
</dbReference>
<dbReference type="Pfam" id="PF00535">
    <property type="entry name" value="Glycos_transf_2"/>
    <property type="match status" value="1"/>
</dbReference>
<organism evidence="4 5">
    <name type="scientific">Granulicatella elegans ATCC 700633</name>
    <dbReference type="NCBI Taxonomy" id="626369"/>
    <lineage>
        <taxon>Bacteria</taxon>
        <taxon>Bacillati</taxon>
        <taxon>Bacillota</taxon>
        <taxon>Bacilli</taxon>
        <taxon>Lactobacillales</taxon>
        <taxon>Carnobacteriaceae</taxon>
        <taxon>Granulicatella</taxon>
    </lineage>
</organism>
<dbReference type="EMBL" id="ACRF02000013">
    <property type="protein sequence ID" value="EEW93690.2"/>
    <property type="molecule type" value="Genomic_DNA"/>
</dbReference>
<protein>
    <recommendedName>
        <fullName evidence="3">Glycosyltransferase 2-like domain-containing protein</fullName>
    </recommendedName>
</protein>
<dbReference type="InterPro" id="IPR001173">
    <property type="entry name" value="Glyco_trans_2-like"/>
</dbReference>
<evidence type="ECO:0000313" key="5">
    <source>
        <dbReference type="Proteomes" id="UP000002939"/>
    </source>
</evidence>
<dbReference type="GO" id="GO:0016757">
    <property type="term" value="F:glycosyltransferase activity"/>
    <property type="evidence" value="ECO:0007669"/>
    <property type="project" value="UniProtKB-KW"/>
</dbReference>
<dbReference type="eggNOG" id="COG1216">
    <property type="taxonomic scope" value="Bacteria"/>
</dbReference>
<dbReference type="PANTHER" id="PTHR22916">
    <property type="entry name" value="GLYCOSYLTRANSFERASE"/>
    <property type="match status" value="1"/>
</dbReference>
<reference evidence="4" key="1">
    <citation type="submission" date="2009-09" db="EMBL/GenBank/DDBJ databases">
        <authorList>
            <consortium name="The Broad Institute Genome Sequencing Platform"/>
            <person name="Ward D."/>
            <person name="Feldgarden M."/>
            <person name="Earl A."/>
            <person name="Young S.K."/>
            <person name="Zeng Q."/>
            <person name="Koehrsen M."/>
            <person name="Alvarado L."/>
            <person name="Berlin A."/>
            <person name="Bochicchio J."/>
            <person name="Borenstein D."/>
            <person name="Chapman S.B."/>
            <person name="Chen Z."/>
            <person name="Engels R."/>
            <person name="Freedman E."/>
            <person name="Gellesch M."/>
            <person name="Goldberg J."/>
            <person name="Griggs A."/>
            <person name="Gujja S."/>
            <person name="Heilman E."/>
            <person name="Heiman D."/>
            <person name="Hepburn T."/>
            <person name="Howarth C."/>
            <person name="Jen D."/>
            <person name="Larson L."/>
            <person name="Lewis B."/>
            <person name="Mehta T."/>
            <person name="Park D."/>
            <person name="Pearson M."/>
            <person name="Roberts A."/>
            <person name="Saif S."/>
            <person name="Shea T."/>
            <person name="Shenoy N."/>
            <person name="Sisk P."/>
            <person name="Stolte C."/>
            <person name="Sykes S."/>
            <person name="Thomson T."/>
            <person name="Walk T."/>
            <person name="White J."/>
            <person name="Yandava C."/>
            <person name="Sibley C.D."/>
            <person name="Field T.R."/>
            <person name="Grinwis M."/>
            <person name="Eshaghurshan C.S."/>
            <person name="Surette M.G."/>
            <person name="Haas B."/>
            <person name="Nusbaum C."/>
            <person name="Birren B."/>
        </authorList>
    </citation>
    <scope>NUCLEOTIDE SEQUENCE [LARGE SCALE GENOMIC DNA]</scope>
    <source>
        <strain evidence="4">ATCC 700633</strain>
    </source>
</reference>
<dbReference type="Proteomes" id="UP000002939">
    <property type="component" value="Unassembled WGS sequence"/>
</dbReference>
<sequence length="323" mass="38135">MISIIVPIYNVEEYLEECLDSIQCQTYNNIEVILVNDGSTDASKEICERFCRQDSRFHLINQENKGLSGARNRGMSESHGEFITFVDSDDVLKEDMLEQLIKQVTIDDIDIVECWYTNDQKEILIPSPENVKIIFQGNTKEALVSLCRDNIVRLNAVAKLFRREVILNFPFLEGLFYEDVYGGMGILKQIRRMVKIDYIGYYYRVRQGSIMNREFNLKNLDLFTICDKVEQLYEGDVELLPYIYRRLFHLVLMHVVDYHIFEGNPYQEKYVEYLNRYAKSSSPSFLMRAYRLFPKNIVFISRVVGAIKWRFEKYIIKGLWKGM</sequence>
<dbReference type="HOGENOM" id="CLU_025996_25_0_9"/>
<accession>D0BKT7</accession>
<dbReference type="Gene3D" id="3.90.550.10">
    <property type="entry name" value="Spore Coat Polysaccharide Biosynthesis Protein SpsA, Chain A"/>
    <property type="match status" value="1"/>
</dbReference>
<keyword evidence="5" id="KW-1185">Reference proteome</keyword>
<evidence type="ECO:0000313" key="4">
    <source>
        <dbReference type="EMBL" id="EEW93690.2"/>
    </source>
</evidence>
<keyword evidence="1" id="KW-0328">Glycosyltransferase</keyword>
<evidence type="ECO:0000256" key="1">
    <source>
        <dbReference type="ARBA" id="ARBA00022676"/>
    </source>
</evidence>
<dbReference type="STRING" id="626369.HMPREF0446_00572"/>
<dbReference type="CDD" id="cd00761">
    <property type="entry name" value="Glyco_tranf_GTA_type"/>
    <property type="match status" value="1"/>
</dbReference>
<reference evidence="4" key="2">
    <citation type="submission" date="2011-10" db="EMBL/GenBank/DDBJ databases">
        <title>The Genome Sequence of Granulicatella elegans ATCC 700633.</title>
        <authorList>
            <consortium name="The Broad Institute Genome Sequencing Platform"/>
            <consortium name="The Broad Institute Genome Sequencing Center for Infectious Disease"/>
            <person name="Earl A."/>
            <person name="Ward D."/>
            <person name="Feldgarden M."/>
            <person name="Gevers D."/>
            <person name="Sibley C.D."/>
            <person name="Field T.R."/>
            <person name="Grinwis M."/>
            <person name="Eshaghurshan C.S."/>
            <person name="Surette M.G."/>
            <person name="Young S.K."/>
            <person name="Zeng Q."/>
            <person name="Gargeya S."/>
            <person name="Fitzgerald M."/>
            <person name="Haas B."/>
            <person name="Abouelleil A."/>
            <person name="Alvarado L."/>
            <person name="Arachchi H.M."/>
            <person name="Berlin A."/>
            <person name="Brown A."/>
            <person name="Chapman S.B."/>
            <person name="Chen Z."/>
            <person name="Dunbar C."/>
            <person name="Freedman E."/>
            <person name="Gearin G."/>
            <person name="Goldberg J."/>
            <person name="Griggs A."/>
            <person name="Gujja S."/>
            <person name="Heiman D."/>
            <person name="Howarth C."/>
            <person name="Larson L."/>
            <person name="Lui A."/>
            <person name="MacDonald P.J.P."/>
            <person name="Montmayeur A."/>
            <person name="Murphy C."/>
            <person name="Neiman D."/>
            <person name="Pearson M."/>
            <person name="Priest M."/>
            <person name="Roberts A."/>
            <person name="Saif S."/>
            <person name="Shea T."/>
            <person name="Shenoy N."/>
            <person name="Sisk P."/>
            <person name="Stolte C."/>
            <person name="Sykes S."/>
            <person name="Wortman J."/>
            <person name="Nusbaum C."/>
            <person name="Birren B."/>
        </authorList>
    </citation>
    <scope>NUCLEOTIDE SEQUENCE [LARGE SCALE GENOMIC DNA]</scope>
    <source>
        <strain evidence="4">ATCC 700633</strain>
    </source>
</reference>
<name>D0BKT7_9LACT</name>
<feature type="domain" description="Glycosyltransferase 2-like" evidence="3">
    <location>
        <begin position="3"/>
        <end position="121"/>
    </location>
</feature>
<dbReference type="PANTHER" id="PTHR22916:SF51">
    <property type="entry name" value="GLYCOSYLTRANSFERASE EPSH-RELATED"/>
    <property type="match status" value="1"/>
</dbReference>
<evidence type="ECO:0000256" key="2">
    <source>
        <dbReference type="ARBA" id="ARBA00022679"/>
    </source>
</evidence>
<dbReference type="InterPro" id="IPR029044">
    <property type="entry name" value="Nucleotide-diphossugar_trans"/>
</dbReference>
<proteinExistence type="predicted"/>
<evidence type="ECO:0000259" key="3">
    <source>
        <dbReference type="Pfam" id="PF00535"/>
    </source>
</evidence>
<keyword evidence="2" id="KW-0808">Transferase</keyword>